<dbReference type="PANTHER" id="PTHR22576:SF37">
    <property type="entry name" value="MUCOSA-ASSOCIATED LYMPHOID TISSUE LYMPHOMA TRANSLOCATION PROTEIN 1"/>
    <property type="match status" value="1"/>
</dbReference>
<keyword evidence="2" id="KW-0732">Signal</keyword>
<dbReference type="RefSeq" id="WP_109793745.1">
    <property type="nucleotide sequence ID" value="NZ_PHIG01000032.1"/>
</dbReference>
<protein>
    <submittedName>
        <fullName evidence="4">Peptidase C14, caspase catalytic subunit p20</fullName>
    </submittedName>
</protein>
<evidence type="ECO:0000313" key="4">
    <source>
        <dbReference type="EMBL" id="PJK29720.1"/>
    </source>
</evidence>
<feature type="signal peptide" evidence="2">
    <location>
        <begin position="1"/>
        <end position="28"/>
    </location>
</feature>
<evidence type="ECO:0000256" key="1">
    <source>
        <dbReference type="SAM" id="MobiDB-lite"/>
    </source>
</evidence>
<dbReference type="GO" id="GO:0004197">
    <property type="term" value="F:cysteine-type endopeptidase activity"/>
    <property type="evidence" value="ECO:0007669"/>
    <property type="project" value="InterPro"/>
</dbReference>
<dbReference type="AlphaFoldDB" id="A0A2M9G200"/>
<dbReference type="GO" id="GO:0006508">
    <property type="term" value="P:proteolysis"/>
    <property type="evidence" value="ECO:0007669"/>
    <property type="project" value="InterPro"/>
</dbReference>
<dbReference type="PROSITE" id="PS50208">
    <property type="entry name" value="CASPASE_P20"/>
    <property type="match status" value="1"/>
</dbReference>
<gene>
    <name evidence="4" type="ORF">CVT23_11815</name>
</gene>
<dbReference type="InterPro" id="IPR052039">
    <property type="entry name" value="Caspase-related_regulators"/>
</dbReference>
<dbReference type="Pfam" id="PF00656">
    <property type="entry name" value="Peptidase_C14"/>
    <property type="match status" value="1"/>
</dbReference>
<feature type="compositionally biased region" description="Pro residues" evidence="1">
    <location>
        <begin position="338"/>
        <end position="348"/>
    </location>
</feature>
<feature type="chain" id="PRO_5014812449" evidence="2">
    <location>
        <begin position="29"/>
        <end position="467"/>
    </location>
</feature>
<comment type="caution">
    <text evidence="4">The sequence shown here is derived from an EMBL/GenBank/DDBJ whole genome shotgun (WGS) entry which is preliminary data.</text>
</comment>
<feature type="domain" description="Caspase family p20" evidence="3">
    <location>
        <begin position="29"/>
        <end position="162"/>
    </location>
</feature>
<keyword evidence="5" id="KW-1185">Reference proteome</keyword>
<dbReference type="SUPFAM" id="SSF52129">
    <property type="entry name" value="Caspase-like"/>
    <property type="match status" value="1"/>
</dbReference>
<evidence type="ECO:0000313" key="5">
    <source>
        <dbReference type="Proteomes" id="UP000229498"/>
    </source>
</evidence>
<reference evidence="4 5" key="1">
    <citation type="submission" date="2017-11" db="EMBL/GenBank/DDBJ databases">
        <title>Draft genome sequence of Rhizobiales bacterium SY3-13.</title>
        <authorList>
            <person name="Sun C."/>
        </authorList>
    </citation>
    <scope>NUCLEOTIDE SEQUENCE [LARGE SCALE GENOMIC DNA]</scope>
    <source>
        <strain evidence="4 5">SY3-13</strain>
    </source>
</reference>
<dbReference type="EMBL" id="PHIG01000032">
    <property type="protein sequence ID" value="PJK29720.1"/>
    <property type="molecule type" value="Genomic_DNA"/>
</dbReference>
<dbReference type="Gene3D" id="3.40.50.1460">
    <property type="match status" value="1"/>
</dbReference>
<dbReference type="InterPro" id="IPR001309">
    <property type="entry name" value="Pept_C14_p20"/>
</dbReference>
<evidence type="ECO:0000256" key="2">
    <source>
        <dbReference type="SAM" id="SignalP"/>
    </source>
</evidence>
<evidence type="ECO:0000259" key="3">
    <source>
        <dbReference type="PROSITE" id="PS50208"/>
    </source>
</evidence>
<sequence>MFDIRPATRTALLLALALALGVFSPARAEERIALVIGNADYGAMGKLKNPVNDSRLMAGTLRDLGFRVIELVDADQREMKRGVRDFGRWLRRAGPDGVALFYYAGHGVQVSGRNYLLPVEAQILAEGDVDIEAIEAESIMAQMQHANTGVNIVILDACRNNPFQQGFRSASRGLARMEAPTGTYIAYATAPGQLAMDGDGPNSPFTRHLAAAMVEPGISIEAVFKRVRQRVAAFSEERQIPWSSSSLIGDFVFNRAAVAGERARPAAPPPSAPAASDRQMDVLYWESIKDSGDPGLFREYKRRFPDGVFAAIADARLRALAAPETPPRRTESAAVDPAPAPERPPATSTPPAEAVRVRDCDGLLRGSGSAPPYCLEIRQGGVFEVSEKCGAISTRDQSDNRGREQTVRLNRNDMVAVSEIRIVHYFGEETRCYWIAGNDSDSVAGHDGWVIVIPGPELRFVRLHEAD</sequence>
<dbReference type="InterPro" id="IPR011600">
    <property type="entry name" value="Pept_C14_caspase"/>
</dbReference>
<feature type="region of interest" description="Disordered" evidence="1">
    <location>
        <begin position="321"/>
        <end position="354"/>
    </location>
</feature>
<dbReference type="Proteomes" id="UP000229498">
    <property type="component" value="Unassembled WGS sequence"/>
</dbReference>
<dbReference type="PANTHER" id="PTHR22576">
    <property type="entry name" value="MUCOSA ASSOCIATED LYMPHOID TISSUE LYMPHOMA TRANSLOCATION PROTEIN 1/PARACASPASE"/>
    <property type="match status" value="1"/>
</dbReference>
<proteinExistence type="predicted"/>
<name>A0A2M9G200_9PROT</name>
<accession>A0A2M9G200</accession>
<organism evidence="4 5">
    <name type="scientific">Minwuia thermotolerans</name>
    <dbReference type="NCBI Taxonomy" id="2056226"/>
    <lineage>
        <taxon>Bacteria</taxon>
        <taxon>Pseudomonadati</taxon>
        <taxon>Pseudomonadota</taxon>
        <taxon>Alphaproteobacteria</taxon>
        <taxon>Minwuiales</taxon>
        <taxon>Minwuiaceae</taxon>
        <taxon>Minwuia</taxon>
    </lineage>
</organism>
<dbReference type="InterPro" id="IPR029030">
    <property type="entry name" value="Caspase-like_dom_sf"/>
</dbReference>